<dbReference type="EMBL" id="CAJNJA010067430">
    <property type="protein sequence ID" value="CAE7892471.1"/>
    <property type="molecule type" value="Genomic_DNA"/>
</dbReference>
<gene>
    <name evidence="3" type="primary">let-70</name>
    <name evidence="3" type="ORF">SNEC2469_LOCUS29694</name>
</gene>
<feature type="region of interest" description="Disordered" evidence="2">
    <location>
        <begin position="1"/>
        <end position="26"/>
    </location>
</feature>
<dbReference type="SUPFAM" id="SSF54495">
    <property type="entry name" value="UBC-like"/>
    <property type="match status" value="1"/>
</dbReference>
<reference evidence="3" key="1">
    <citation type="submission" date="2021-02" db="EMBL/GenBank/DDBJ databases">
        <authorList>
            <person name="Dougan E. K."/>
            <person name="Rhodes N."/>
            <person name="Thang M."/>
            <person name="Chan C."/>
        </authorList>
    </citation>
    <scope>NUCLEOTIDE SEQUENCE</scope>
</reference>
<proteinExistence type="predicted"/>
<sequence>MALKRIQKELQDLGNDPPANCSAGPVGDDHFNWQATIMGPPDYPNPNDPLVPEIAQVYLKVDLAKATAEAASMEARHLQEMVMRAKVNQTSSLSEWEGFQTDVRGLLVDGPPLPVPTPTVQDSEAYAEMAEALDEIKRWRLHGTPPKNGSALQKSLKARIEDVERQLLAARAIRERGQKEGGSVMAGIAAAAVSAARTACSEDRLAELEEDLQSTRDVKAAAEALMSEIAAHAGKPSDSAGELADAQDDHADRSQEARCGQAAAVGLQKPGPNPSEEAVRSFTAELLEALAACRVEMELVRRAAAGALLVTSTN</sequence>
<feature type="coiled-coil region" evidence="1">
    <location>
        <begin position="153"/>
        <end position="180"/>
    </location>
</feature>
<dbReference type="Gene3D" id="3.10.110.10">
    <property type="entry name" value="Ubiquitin Conjugating Enzyme"/>
    <property type="match status" value="1"/>
</dbReference>
<dbReference type="Proteomes" id="UP000601435">
    <property type="component" value="Unassembled WGS sequence"/>
</dbReference>
<feature type="region of interest" description="Disordered" evidence="2">
    <location>
        <begin position="233"/>
        <end position="260"/>
    </location>
</feature>
<keyword evidence="4" id="KW-1185">Reference proteome</keyword>
<comment type="caution">
    <text evidence="3">The sequence shown here is derived from an EMBL/GenBank/DDBJ whole genome shotgun (WGS) entry which is preliminary data.</text>
</comment>
<dbReference type="InterPro" id="IPR016135">
    <property type="entry name" value="UBQ-conjugating_enzyme/RWD"/>
</dbReference>
<feature type="compositionally biased region" description="Basic and acidic residues" evidence="2">
    <location>
        <begin position="247"/>
        <end position="256"/>
    </location>
</feature>
<evidence type="ECO:0000256" key="2">
    <source>
        <dbReference type="SAM" id="MobiDB-lite"/>
    </source>
</evidence>
<organism evidence="3 4">
    <name type="scientific">Symbiodinium necroappetens</name>
    <dbReference type="NCBI Taxonomy" id="1628268"/>
    <lineage>
        <taxon>Eukaryota</taxon>
        <taxon>Sar</taxon>
        <taxon>Alveolata</taxon>
        <taxon>Dinophyceae</taxon>
        <taxon>Suessiales</taxon>
        <taxon>Symbiodiniaceae</taxon>
        <taxon>Symbiodinium</taxon>
    </lineage>
</organism>
<evidence type="ECO:0000313" key="4">
    <source>
        <dbReference type="Proteomes" id="UP000601435"/>
    </source>
</evidence>
<evidence type="ECO:0000313" key="3">
    <source>
        <dbReference type="EMBL" id="CAE7892471.1"/>
    </source>
</evidence>
<dbReference type="AlphaFoldDB" id="A0A813B880"/>
<feature type="compositionally biased region" description="Basic and acidic residues" evidence="2">
    <location>
        <begin position="1"/>
        <end position="11"/>
    </location>
</feature>
<keyword evidence="1" id="KW-0175">Coiled coil</keyword>
<name>A0A813B880_9DINO</name>
<accession>A0A813B880</accession>
<dbReference type="OrthoDB" id="7851174at2759"/>
<evidence type="ECO:0000256" key="1">
    <source>
        <dbReference type="SAM" id="Coils"/>
    </source>
</evidence>
<protein>
    <submittedName>
        <fullName evidence="3">Let-70 protein</fullName>
    </submittedName>
</protein>